<name>A0ABT0BYW2_9BACT</name>
<comment type="caution">
    <text evidence="2">The sequence shown here is derived from an EMBL/GenBank/DDBJ whole genome shotgun (WGS) entry which is preliminary data.</text>
</comment>
<keyword evidence="1" id="KW-0732">Signal</keyword>
<feature type="signal peptide" evidence="1">
    <location>
        <begin position="1"/>
        <end position="20"/>
    </location>
</feature>
<dbReference type="InterPro" id="IPR019861">
    <property type="entry name" value="PorP/SprF_Bacteroidetes"/>
</dbReference>
<proteinExistence type="predicted"/>
<evidence type="ECO:0000313" key="2">
    <source>
        <dbReference type="EMBL" id="MCJ2379969.1"/>
    </source>
</evidence>
<evidence type="ECO:0000256" key="1">
    <source>
        <dbReference type="SAM" id="SignalP"/>
    </source>
</evidence>
<organism evidence="2 3">
    <name type="scientific">Parabacteroides faecalis</name>
    <dbReference type="NCBI Taxonomy" id="2924040"/>
    <lineage>
        <taxon>Bacteria</taxon>
        <taxon>Pseudomonadati</taxon>
        <taxon>Bacteroidota</taxon>
        <taxon>Bacteroidia</taxon>
        <taxon>Bacteroidales</taxon>
        <taxon>Tannerellaceae</taxon>
        <taxon>Parabacteroides</taxon>
    </lineage>
</organism>
<dbReference type="Pfam" id="PF11751">
    <property type="entry name" value="PorP_SprF"/>
    <property type="match status" value="1"/>
</dbReference>
<dbReference type="RefSeq" id="WP_243323661.1">
    <property type="nucleotide sequence ID" value="NZ_JAKZMM010000009.1"/>
</dbReference>
<dbReference type="EMBL" id="JAKZMM010000009">
    <property type="protein sequence ID" value="MCJ2379969.1"/>
    <property type="molecule type" value="Genomic_DNA"/>
</dbReference>
<dbReference type="Proteomes" id="UP001165444">
    <property type="component" value="Unassembled WGS sequence"/>
</dbReference>
<keyword evidence="3" id="KW-1185">Reference proteome</keyword>
<accession>A0ABT0BYW2</accession>
<protein>
    <submittedName>
        <fullName evidence="2">Type IX secretion system membrane protein PorP/SprF</fullName>
    </submittedName>
</protein>
<sequence>MKRILFLIILGWAVLQGLKAQTDAALSHYFMATAYYNPAAAGSTEDLKMLALFNRQWVGFPNAQQSFFVTADMPLKIGKTNHGIGIAAYTESIGLFQNTFVGAQYAYKQKLFGGVLSGGLQIGFVTESFKADSIYIPQSPFHQQEDEAFPKGTVSGMGLDLNVGLFYTHKNFYAGIGYTHVTSPEIQLEETVYTYIGGMLNFMGGYNIQLNNPLIVLKPSVFLLTDTKNYHLDVTARMEYNKMFNGGISWKMNESVGILLGANIGKFNIGYSFGYPTTAIRNVSWGNHEVVVQFRLKLKKTKTGNTKHKSVRIL</sequence>
<dbReference type="NCBIfam" id="TIGR03519">
    <property type="entry name" value="T9SS_PorP_fam"/>
    <property type="match status" value="1"/>
</dbReference>
<evidence type="ECO:0000313" key="3">
    <source>
        <dbReference type="Proteomes" id="UP001165444"/>
    </source>
</evidence>
<feature type="chain" id="PRO_5045680353" evidence="1">
    <location>
        <begin position="21"/>
        <end position="314"/>
    </location>
</feature>
<gene>
    <name evidence="2" type="ORF">MUN53_04985</name>
</gene>
<reference evidence="2 3" key="1">
    <citation type="submission" date="2022-03" db="EMBL/GenBank/DDBJ databases">
        <title>Parabacteroides sp. nov. isolated from swine feces.</title>
        <authorList>
            <person name="Bak J.E."/>
        </authorList>
    </citation>
    <scope>NUCLEOTIDE SEQUENCE [LARGE SCALE GENOMIC DNA]</scope>
    <source>
        <strain evidence="2 3">AGMB00274</strain>
    </source>
</reference>